<dbReference type="Pfam" id="PF02627">
    <property type="entry name" value="CMD"/>
    <property type="match status" value="1"/>
</dbReference>
<dbReference type="PANTHER" id="PTHR35446">
    <property type="entry name" value="SI:CH211-175M2.5"/>
    <property type="match status" value="1"/>
</dbReference>
<protein>
    <submittedName>
        <fullName evidence="2">Carboxymuconolactone decarboxylase family protein</fullName>
    </submittedName>
</protein>
<accession>A0A951PM38</accession>
<feature type="domain" description="Carboxymuconolactone decarboxylase-like" evidence="1">
    <location>
        <begin position="44"/>
        <end position="105"/>
    </location>
</feature>
<dbReference type="PANTHER" id="PTHR35446:SF2">
    <property type="entry name" value="CARBOXYMUCONOLACTONE DECARBOXYLASE-LIKE DOMAIN-CONTAINING PROTEIN"/>
    <property type="match status" value="1"/>
</dbReference>
<dbReference type="InterPro" id="IPR029032">
    <property type="entry name" value="AhpD-like"/>
</dbReference>
<evidence type="ECO:0000259" key="1">
    <source>
        <dbReference type="Pfam" id="PF02627"/>
    </source>
</evidence>
<dbReference type="Gene3D" id="1.20.1290.10">
    <property type="entry name" value="AhpD-like"/>
    <property type="match status" value="1"/>
</dbReference>
<dbReference type="InterPro" id="IPR003779">
    <property type="entry name" value="CMD-like"/>
</dbReference>
<proteinExistence type="predicted"/>
<evidence type="ECO:0000313" key="2">
    <source>
        <dbReference type="EMBL" id="MBW4545838.1"/>
    </source>
</evidence>
<dbReference type="GO" id="GO:0051920">
    <property type="term" value="F:peroxiredoxin activity"/>
    <property type="evidence" value="ECO:0007669"/>
    <property type="project" value="InterPro"/>
</dbReference>
<reference evidence="2" key="1">
    <citation type="submission" date="2021-05" db="EMBL/GenBank/DDBJ databases">
        <authorList>
            <person name="Pietrasiak N."/>
            <person name="Ward R."/>
            <person name="Stajich J.E."/>
            <person name="Kurbessoian T."/>
        </authorList>
    </citation>
    <scope>NUCLEOTIDE SEQUENCE</scope>
    <source>
        <strain evidence="2">CPER-KK1</strain>
    </source>
</reference>
<dbReference type="Proteomes" id="UP000753908">
    <property type="component" value="Unassembled WGS sequence"/>
</dbReference>
<evidence type="ECO:0000313" key="3">
    <source>
        <dbReference type="Proteomes" id="UP000753908"/>
    </source>
</evidence>
<sequence length="180" mass="19837">MAHFPIQEYDQVTDPKVKAVYEEILAELGFGIVPNLFKSMAISPDFLEASWKNFQATILQGSVPRTIKEMIGVAISQANGSQYALQVHLHGLSALGISEEVLQTLVSDFDNCPLPEREKAVISFGLVAATKPHKLTCASYQHLQDLGLDQEELFELIATANLFTALNQYTDTIALDIDNL</sequence>
<comment type="caution">
    <text evidence="2">The sequence shown here is derived from an EMBL/GenBank/DDBJ whole genome shotgun (WGS) entry which is preliminary data.</text>
</comment>
<dbReference type="SUPFAM" id="SSF69118">
    <property type="entry name" value="AhpD-like"/>
    <property type="match status" value="1"/>
</dbReference>
<dbReference type="AlphaFoldDB" id="A0A951PM38"/>
<organism evidence="2 3">
    <name type="scientific">Symplocastrum torsivum CPER-KK1</name>
    <dbReference type="NCBI Taxonomy" id="450513"/>
    <lineage>
        <taxon>Bacteria</taxon>
        <taxon>Bacillati</taxon>
        <taxon>Cyanobacteriota</taxon>
        <taxon>Cyanophyceae</taxon>
        <taxon>Oscillatoriophycideae</taxon>
        <taxon>Oscillatoriales</taxon>
        <taxon>Microcoleaceae</taxon>
        <taxon>Symplocastrum</taxon>
    </lineage>
</organism>
<gene>
    <name evidence="2" type="ORF">KME25_15535</name>
</gene>
<name>A0A951PM38_9CYAN</name>
<reference evidence="2" key="2">
    <citation type="journal article" date="2022" name="Microbiol. Resour. Announc.">
        <title>Metagenome Sequencing to Explore Phylogenomics of Terrestrial Cyanobacteria.</title>
        <authorList>
            <person name="Ward R.D."/>
            <person name="Stajich J.E."/>
            <person name="Johansen J.R."/>
            <person name="Huntemann M."/>
            <person name="Clum A."/>
            <person name="Foster B."/>
            <person name="Foster B."/>
            <person name="Roux S."/>
            <person name="Palaniappan K."/>
            <person name="Varghese N."/>
            <person name="Mukherjee S."/>
            <person name="Reddy T.B.K."/>
            <person name="Daum C."/>
            <person name="Copeland A."/>
            <person name="Chen I.A."/>
            <person name="Ivanova N.N."/>
            <person name="Kyrpides N.C."/>
            <person name="Shapiro N."/>
            <person name="Eloe-Fadrosh E.A."/>
            <person name="Pietrasiak N."/>
        </authorList>
    </citation>
    <scope>NUCLEOTIDE SEQUENCE</scope>
    <source>
        <strain evidence="2">CPER-KK1</strain>
    </source>
</reference>
<dbReference type="EMBL" id="JAHHIF010000018">
    <property type="protein sequence ID" value="MBW4545838.1"/>
    <property type="molecule type" value="Genomic_DNA"/>
</dbReference>